<organism evidence="3 4">
    <name type="scientific">Telmatocola sphagniphila</name>
    <dbReference type="NCBI Taxonomy" id="1123043"/>
    <lineage>
        <taxon>Bacteria</taxon>
        <taxon>Pseudomonadati</taxon>
        <taxon>Planctomycetota</taxon>
        <taxon>Planctomycetia</taxon>
        <taxon>Gemmatales</taxon>
        <taxon>Gemmataceae</taxon>
    </lineage>
</organism>
<keyword evidence="4" id="KW-1185">Reference proteome</keyword>
<dbReference type="PANTHER" id="PTHR33797">
    <property type="entry name" value="ORGANIC HYDROPEROXIDE RESISTANCE PROTEIN-LIKE"/>
    <property type="match status" value="1"/>
</dbReference>
<dbReference type="Pfam" id="PF02566">
    <property type="entry name" value="OsmC"/>
    <property type="match status" value="1"/>
</dbReference>
<dbReference type="NCBIfam" id="TIGR03561">
    <property type="entry name" value="organ_hyd_perox"/>
    <property type="match status" value="1"/>
</dbReference>
<dbReference type="SUPFAM" id="SSF82784">
    <property type="entry name" value="OsmC-like"/>
    <property type="match status" value="1"/>
</dbReference>
<dbReference type="PANTHER" id="PTHR33797:SF2">
    <property type="entry name" value="ORGANIC HYDROPEROXIDE RESISTANCE PROTEIN-LIKE"/>
    <property type="match status" value="1"/>
</dbReference>
<dbReference type="AlphaFoldDB" id="A0A8E6B789"/>
<dbReference type="InterPro" id="IPR003718">
    <property type="entry name" value="OsmC/Ohr_fam"/>
</dbReference>
<protein>
    <submittedName>
        <fullName evidence="3">Ohr family peroxiredoxin</fullName>
    </submittedName>
</protein>
<dbReference type="EMBL" id="CP074694">
    <property type="protein sequence ID" value="QVL31700.1"/>
    <property type="molecule type" value="Genomic_DNA"/>
</dbReference>
<dbReference type="InterPro" id="IPR036102">
    <property type="entry name" value="OsmC/Ohrsf"/>
</dbReference>
<evidence type="ECO:0000313" key="3">
    <source>
        <dbReference type="EMBL" id="QVL31700.1"/>
    </source>
</evidence>
<dbReference type="KEGG" id="tsph:KIH39_23115"/>
<accession>A0A8E6B789</accession>
<dbReference type="Gene3D" id="2.20.25.10">
    <property type="match status" value="1"/>
</dbReference>
<dbReference type="Gene3D" id="3.30.300.20">
    <property type="match status" value="1"/>
</dbReference>
<comment type="similarity">
    <text evidence="1">Belongs to the OsmC/Ohr family.</text>
</comment>
<name>A0A8E6B789_9BACT</name>
<reference evidence="3" key="1">
    <citation type="submission" date="2021-05" db="EMBL/GenBank/DDBJ databases">
        <title>Complete genome sequence of the cellulolytic planctomycete Telmatocola sphagniphila SP2T and characterization of the first cellulase from planctomycetes.</title>
        <authorList>
            <person name="Rakitin A.L."/>
            <person name="Beletsky A.V."/>
            <person name="Naumoff D.G."/>
            <person name="Kulichevskaya I.S."/>
            <person name="Mardanov A.V."/>
            <person name="Ravin N.V."/>
            <person name="Dedysh S.N."/>
        </authorList>
    </citation>
    <scope>NUCLEOTIDE SEQUENCE</scope>
    <source>
        <strain evidence="3">SP2T</strain>
    </source>
</reference>
<dbReference type="InterPro" id="IPR019953">
    <property type="entry name" value="OHR"/>
</dbReference>
<evidence type="ECO:0000256" key="1">
    <source>
        <dbReference type="ARBA" id="ARBA00007378"/>
    </source>
</evidence>
<feature type="region of interest" description="Disordered" evidence="2">
    <location>
        <begin position="1"/>
        <end position="21"/>
    </location>
</feature>
<dbReference type="InterPro" id="IPR015946">
    <property type="entry name" value="KH_dom-like_a/b"/>
</dbReference>
<dbReference type="Proteomes" id="UP000676194">
    <property type="component" value="Chromosome"/>
</dbReference>
<proteinExistence type="inferred from homology"/>
<dbReference type="GO" id="GO:0006979">
    <property type="term" value="P:response to oxidative stress"/>
    <property type="evidence" value="ECO:0007669"/>
    <property type="project" value="InterPro"/>
</dbReference>
<evidence type="ECO:0000256" key="2">
    <source>
        <dbReference type="SAM" id="MobiDB-lite"/>
    </source>
</evidence>
<sequence>MIAQKYENGFDPMESRKSSPIRTRKEVLYTARVVTTCGREGASRSSDGRLDVKYSRPESGGIGTNPEQLFAACWSASFEGAMAIIARKMKITIPEELAIEAEVDLCSSDKGFFLQARLNISLPDLDHKVALTLVNAAHLNCPYSKAVKGNVGVEINLV</sequence>
<evidence type="ECO:0000313" key="4">
    <source>
        <dbReference type="Proteomes" id="UP000676194"/>
    </source>
</evidence>
<gene>
    <name evidence="3" type="ORF">KIH39_23115</name>
</gene>